<feature type="transmembrane region" description="Helical" evidence="9">
    <location>
        <begin position="337"/>
        <end position="359"/>
    </location>
</feature>
<dbReference type="InterPro" id="IPR009357">
    <property type="entry name" value="Riboflavin_transptr"/>
</dbReference>
<evidence type="ECO:0000256" key="5">
    <source>
        <dbReference type="ARBA" id="ARBA00022475"/>
    </source>
</evidence>
<evidence type="ECO:0000256" key="6">
    <source>
        <dbReference type="ARBA" id="ARBA00022692"/>
    </source>
</evidence>
<keyword evidence="4 9" id="KW-0813">Transport</keyword>
<evidence type="ECO:0000256" key="4">
    <source>
        <dbReference type="ARBA" id="ARBA00022448"/>
    </source>
</evidence>
<feature type="transmembrane region" description="Helical" evidence="9">
    <location>
        <begin position="403"/>
        <end position="422"/>
    </location>
</feature>
<feature type="transmembrane region" description="Helical" evidence="9">
    <location>
        <begin position="201"/>
        <end position="220"/>
    </location>
</feature>
<feature type="transmembrane region" description="Helical" evidence="9">
    <location>
        <begin position="145"/>
        <end position="166"/>
    </location>
</feature>
<gene>
    <name evidence="11" type="primary">LOC100373716</name>
</gene>
<feature type="transmembrane region" description="Helical" evidence="9">
    <location>
        <begin position="109"/>
        <end position="133"/>
    </location>
</feature>
<comment type="subcellular location">
    <subcellularLocation>
        <location evidence="2 9">Cell membrane</location>
        <topology evidence="2 9">Multi-pass membrane protein</topology>
    </subcellularLocation>
</comment>
<feature type="transmembrane region" description="Helical" evidence="9">
    <location>
        <begin position="45"/>
        <end position="66"/>
    </location>
</feature>
<comment type="function">
    <text evidence="9">Plasma membrane transporter mediating the uptake by cells of the water soluble vitamin B2/riboflavin that plays a key role in biochemical oxidation-reduction reactions of the carbohydrate, lipid, and amino acid metabolism.</text>
</comment>
<evidence type="ECO:0000313" key="10">
    <source>
        <dbReference type="Proteomes" id="UP000694865"/>
    </source>
</evidence>
<evidence type="ECO:0000256" key="3">
    <source>
        <dbReference type="ARBA" id="ARBA00006366"/>
    </source>
</evidence>
<evidence type="ECO:0000256" key="8">
    <source>
        <dbReference type="ARBA" id="ARBA00023136"/>
    </source>
</evidence>
<keyword evidence="7 9" id="KW-1133">Transmembrane helix</keyword>
<keyword evidence="8 9" id="KW-0472">Membrane</keyword>
<keyword evidence="6 9" id="KW-0812">Transmembrane</keyword>
<evidence type="ECO:0000313" key="11">
    <source>
        <dbReference type="RefSeq" id="XP_002734935.1"/>
    </source>
</evidence>
<dbReference type="PANTHER" id="PTHR12929:SF10">
    <property type="entry name" value="RIBOFLAVIN TRANSPORTER"/>
    <property type="match status" value="1"/>
</dbReference>
<dbReference type="RefSeq" id="XP_002734935.1">
    <property type="nucleotide sequence ID" value="XM_002734889.2"/>
</dbReference>
<evidence type="ECO:0000256" key="1">
    <source>
        <dbReference type="ARBA" id="ARBA00000215"/>
    </source>
</evidence>
<keyword evidence="5 9" id="KW-1003">Cell membrane</keyword>
<feature type="transmembrane region" description="Helical" evidence="9">
    <location>
        <begin position="7"/>
        <end position="25"/>
    </location>
</feature>
<dbReference type="PANTHER" id="PTHR12929">
    <property type="entry name" value="SOLUTE CARRIER FAMILY 52"/>
    <property type="match status" value="1"/>
</dbReference>
<proteinExistence type="inferred from homology"/>
<accession>A0ABM0GQ87</accession>
<organism evidence="10 11">
    <name type="scientific">Saccoglossus kowalevskii</name>
    <name type="common">Acorn worm</name>
    <dbReference type="NCBI Taxonomy" id="10224"/>
    <lineage>
        <taxon>Eukaryota</taxon>
        <taxon>Metazoa</taxon>
        <taxon>Hemichordata</taxon>
        <taxon>Enteropneusta</taxon>
        <taxon>Harrimaniidae</taxon>
        <taxon>Saccoglossus</taxon>
    </lineage>
</organism>
<dbReference type="GeneID" id="100373716"/>
<feature type="transmembrane region" description="Helical" evidence="9">
    <location>
        <begin position="366"/>
        <end position="383"/>
    </location>
</feature>
<name>A0ABM0GQ87_SACKO</name>
<dbReference type="Proteomes" id="UP000694865">
    <property type="component" value="Unplaced"/>
</dbReference>
<reference evidence="11" key="1">
    <citation type="submission" date="2025-08" db="UniProtKB">
        <authorList>
            <consortium name="RefSeq"/>
        </authorList>
    </citation>
    <scope>IDENTIFICATION</scope>
    <source>
        <tissue evidence="11">Testes</tissue>
    </source>
</reference>
<keyword evidence="10" id="KW-1185">Reference proteome</keyword>
<evidence type="ECO:0000256" key="2">
    <source>
        <dbReference type="ARBA" id="ARBA00004651"/>
    </source>
</evidence>
<evidence type="ECO:0000256" key="7">
    <source>
        <dbReference type="ARBA" id="ARBA00022989"/>
    </source>
</evidence>
<dbReference type="Pfam" id="PF06237">
    <property type="entry name" value="SLC52_ribofla_tr"/>
    <property type="match status" value="1"/>
</dbReference>
<sequence>MDEKKESILVGIFVCFVGMASWIDINGVWVELPLMVHVLPEGWNLPSYLIIIIQVANIGPLLFILISKLTKLQLEIPTNYIIISIGVVACSLLVVFWDKTTHLFGEEHSTALFVLSSFLAAVDCTSSVSFLAFMAMFPLKFMTPYFVGEGLSGLIPALIGLIQGGGGNSECLNTSYTNSTTNFTSYQQIYYHPPPRFSVEVFFSILVIMLSCSLISFVMLNHLPLAKRQMIQNTDLKTKRMRGYDIVADNTDEGVSIEMVNKHKHSTVTEINAENLKYGQIKTRLKSALDAEKIKPKNAMSSWDWLLLMTIQMWTNALTNSVMPSVQTYSALPYGNIAYHLAVTLGQMANPLACLVVHLCPTRNNGIISLIAFLGTAAGAYAMSTALKSPYPYLCGSMGGEVLVVLAWIMLVGFLTYVKVMICVRCRDNGRRALIWCGAVMQTGSLIGSIIIFPLVNTLHLFTISDPCSNTCWD</sequence>
<feature type="transmembrane region" description="Helical" evidence="9">
    <location>
        <begin position="78"/>
        <end position="97"/>
    </location>
</feature>
<feature type="transmembrane region" description="Helical" evidence="9">
    <location>
        <begin position="434"/>
        <end position="456"/>
    </location>
</feature>
<comment type="similarity">
    <text evidence="3 9">Belongs to the riboflavin transporter family.</text>
</comment>
<protein>
    <recommendedName>
        <fullName evidence="9">Riboflavin transporter</fullName>
    </recommendedName>
</protein>
<comment type="catalytic activity">
    <reaction evidence="1 9">
        <text>riboflavin(in) = riboflavin(out)</text>
        <dbReference type="Rhea" id="RHEA:35015"/>
        <dbReference type="ChEBI" id="CHEBI:57986"/>
    </reaction>
</comment>
<feature type="transmembrane region" description="Helical" evidence="9">
    <location>
        <begin position="305"/>
        <end position="325"/>
    </location>
</feature>
<evidence type="ECO:0000256" key="9">
    <source>
        <dbReference type="RuleBase" id="RU368035"/>
    </source>
</evidence>